<dbReference type="InterPro" id="IPR001690">
    <property type="entry name" value="Autoind_synthase"/>
</dbReference>
<dbReference type="InterPro" id="IPR016181">
    <property type="entry name" value="Acyl_CoA_acyltransferase"/>
</dbReference>
<evidence type="ECO:0000256" key="3">
    <source>
        <dbReference type="ARBA" id="ARBA00022654"/>
    </source>
</evidence>
<organism evidence="10 11">
    <name type="scientific">Vibrio agarilyticus</name>
    <dbReference type="NCBI Taxonomy" id="2726741"/>
    <lineage>
        <taxon>Bacteria</taxon>
        <taxon>Pseudomonadati</taxon>
        <taxon>Pseudomonadota</taxon>
        <taxon>Gammaproteobacteria</taxon>
        <taxon>Vibrionales</taxon>
        <taxon>Vibrionaceae</taxon>
        <taxon>Vibrio</taxon>
    </lineage>
</organism>
<evidence type="ECO:0000256" key="4">
    <source>
        <dbReference type="ARBA" id="ARBA00022679"/>
    </source>
</evidence>
<proteinExistence type="inferred from homology"/>
<accession>A0A7X8TQY3</accession>
<comment type="caution">
    <text evidence="10">The sequence shown here is derived from an EMBL/GenBank/DDBJ whole genome shotgun (WGS) entry which is preliminary data.</text>
</comment>
<keyword evidence="3 8" id="KW-0673">Quorum sensing</keyword>
<dbReference type="EC" id="2.3.1.184" evidence="1 9"/>
<dbReference type="GO" id="GO:0007165">
    <property type="term" value="P:signal transduction"/>
    <property type="evidence" value="ECO:0007669"/>
    <property type="project" value="TreeGrafter"/>
</dbReference>
<comment type="catalytic activity">
    <reaction evidence="7 9">
        <text>a fatty acyl-[ACP] + S-adenosyl-L-methionine = an N-acyl-L-homoserine lactone + S-methyl-5'-thioadenosine + holo-[ACP] + H(+)</text>
        <dbReference type="Rhea" id="RHEA:10096"/>
        <dbReference type="Rhea" id="RHEA-COMP:9685"/>
        <dbReference type="Rhea" id="RHEA-COMP:14125"/>
        <dbReference type="ChEBI" id="CHEBI:15378"/>
        <dbReference type="ChEBI" id="CHEBI:17509"/>
        <dbReference type="ChEBI" id="CHEBI:55474"/>
        <dbReference type="ChEBI" id="CHEBI:59789"/>
        <dbReference type="ChEBI" id="CHEBI:64479"/>
        <dbReference type="ChEBI" id="CHEBI:138651"/>
        <dbReference type="EC" id="2.3.1.184"/>
    </reaction>
</comment>
<gene>
    <name evidence="10" type="ORF">HGP28_08745</name>
</gene>
<keyword evidence="4 9" id="KW-0808">Transferase</keyword>
<dbReference type="PANTHER" id="PTHR39322">
    <property type="entry name" value="ACYL-HOMOSERINE-LACTONE SYNTHASE"/>
    <property type="match status" value="1"/>
</dbReference>
<dbReference type="Pfam" id="PF00765">
    <property type="entry name" value="Autoind_synth"/>
    <property type="match status" value="1"/>
</dbReference>
<reference evidence="10 11" key="1">
    <citation type="submission" date="2020-04" db="EMBL/GenBank/DDBJ databases">
        <title>Vibrio sp. SM6, a novel species isolated from seawater.</title>
        <authorList>
            <person name="Wang X."/>
        </authorList>
    </citation>
    <scope>NUCLEOTIDE SEQUENCE [LARGE SCALE GENOMIC DNA]</scope>
    <source>
        <strain evidence="10 11">SM6</strain>
    </source>
</reference>
<sequence>MDYFSGTAAQLSTTQLAELFHYRYDVFINHLEWDVVPGFGSTSDKIEKDQYDSEDTLYVVAKEQDDIVGCARLLPTTEPYLLQEVFPELLNGQAAPQHSDIWELSRFTSFNPALQSPNIAPNQFSNESTVELLKATLDIAKRHGAKKLITVSPVAVERLLRKAQFSARRVAPPVRSGRFLLVSLVIDVI</sequence>
<evidence type="ECO:0000256" key="5">
    <source>
        <dbReference type="ARBA" id="ARBA00022691"/>
    </source>
</evidence>
<evidence type="ECO:0000256" key="8">
    <source>
        <dbReference type="PROSITE-ProRule" id="PRU00533"/>
    </source>
</evidence>
<evidence type="ECO:0000313" key="11">
    <source>
        <dbReference type="Proteomes" id="UP000535589"/>
    </source>
</evidence>
<dbReference type="GO" id="GO:0061579">
    <property type="term" value="F:N-acyl homoserine lactone synthase activity"/>
    <property type="evidence" value="ECO:0007669"/>
    <property type="project" value="UniProtKB-UniRule"/>
</dbReference>
<evidence type="ECO:0000256" key="2">
    <source>
        <dbReference type="ARBA" id="ARBA00018768"/>
    </source>
</evidence>
<dbReference type="PROSITE" id="PS51187">
    <property type="entry name" value="AUTOINDUCER_SYNTH_2"/>
    <property type="match status" value="1"/>
</dbReference>
<dbReference type="Proteomes" id="UP000535589">
    <property type="component" value="Unassembled WGS sequence"/>
</dbReference>
<evidence type="ECO:0000313" key="10">
    <source>
        <dbReference type="EMBL" id="NLS12977.1"/>
    </source>
</evidence>
<evidence type="ECO:0000256" key="1">
    <source>
        <dbReference type="ARBA" id="ARBA00012340"/>
    </source>
</evidence>
<evidence type="ECO:0000256" key="6">
    <source>
        <dbReference type="ARBA" id="ARBA00022929"/>
    </source>
</evidence>
<dbReference type="Gene3D" id="3.40.630.30">
    <property type="match status" value="1"/>
</dbReference>
<evidence type="ECO:0000256" key="9">
    <source>
        <dbReference type="RuleBase" id="RU361135"/>
    </source>
</evidence>
<name>A0A7X8TQY3_9VIBR</name>
<dbReference type="SUPFAM" id="SSF55729">
    <property type="entry name" value="Acyl-CoA N-acyltransferases (Nat)"/>
    <property type="match status" value="1"/>
</dbReference>
<keyword evidence="6 8" id="KW-0071">Autoinducer synthesis</keyword>
<evidence type="ECO:0000256" key="7">
    <source>
        <dbReference type="ARBA" id="ARBA00048576"/>
    </source>
</evidence>
<keyword evidence="11" id="KW-1185">Reference proteome</keyword>
<keyword evidence="5 9" id="KW-0949">S-adenosyl-L-methionine</keyword>
<dbReference type="PANTHER" id="PTHR39322:SF1">
    <property type="entry name" value="ISOVALERYL-HOMOSERINE LACTONE SYNTHASE"/>
    <property type="match status" value="1"/>
</dbReference>
<comment type="similarity">
    <text evidence="8 9">Belongs to the autoinducer synthase family.</text>
</comment>
<dbReference type="EMBL" id="JABAIK010000007">
    <property type="protein sequence ID" value="NLS12977.1"/>
    <property type="molecule type" value="Genomic_DNA"/>
</dbReference>
<protein>
    <recommendedName>
        <fullName evidence="2 9">Acyl-homoserine-lactone synthase</fullName>
        <ecNumber evidence="1 9">2.3.1.184</ecNumber>
    </recommendedName>
    <alternativeName>
        <fullName evidence="9">Autoinducer synthesis protein</fullName>
    </alternativeName>
</protein>
<dbReference type="PRINTS" id="PR01549">
    <property type="entry name" value="AUTOINDCRSYN"/>
</dbReference>
<dbReference type="GO" id="GO:0009372">
    <property type="term" value="P:quorum sensing"/>
    <property type="evidence" value="ECO:0007669"/>
    <property type="project" value="UniProtKB-UniRule"/>
</dbReference>
<dbReference type="RefSeq" id="WP_168836071.1">
    <property type="nucleotide sequence ID" value="NZ_JABAIK010000007.1"/>
</dbReference>
<dbReference type="AlphaFoldDB" id="A0A7X8TQY3"/>